<dbReference type="PANTHER" id="PTHR46112:SF3">
    <property type="entry name" value="AMINOPEPTIDASE YPDF"/>
    <property type="match status" value="1"/>
</dbReference>
<dbReference type="EMBL" id="WNZW01000002">
    <property type="protein sequence ID" value="MUG44798.1"/>
    <property type="molecule type" value="Genomic_DNA"/>
</dbReference>
<dbReference type="Gene3D" id="3.40.350.10">
    <property type="entry name" value="Creatinase/prolidase N-terminal domain"/>
    <property type="match status" value="1"/>
</dbReference>
<evidence type="ECO:0000313" key="9">
    <source>
        <dbReference type="Proteomes" id="UP000447876"/>
    </source>
</evidence>
<dbReference type="CDD" id="cd01092">
    <property type="entry name" value="APP-like"/>
    <property type="match status" value="1"/>
</dbReference>
<dbReference type="InterPro" id="IPR001131">
    <property type="entry name" value="Peptidase_M24B_aminopep-P_CS"/>
</dbReference>
<sequence>MANSRVSRLREAMGLKGLGAIWISGDVNRQYLTGFTGSSGFVLITLDKSYLLTDFRYMTQAADQAAGFEIVEHGSSVAKTLKELLAEQKISELGFEEENVVFSTYRAYEQELRPVKLIPSAGLVEGLRIYKDDHELALMKQAAELADQTYMHMLKVLRPGVTEREMALEIEIFMRRNGATSSCFDTIVASGERSALPHGVASDRVLRSDEFVKMDFGALLNSYCSDITRTVMLGKPAPKHREIYDIVLEAQLHTLAHLRPGMTGREADALARDIIVRYGYGEQFGHSTGHGLGMEVHEAPRLSKLSDDILQPGMVVTVEPGIYIPGFGGVRIEDDVVITEDGCRRLTESSKEFTVIDC</sequence>
<comment type="caution">
    <text evidence="8">The sequence shown here is derived from an EMBL/GenBank/DDBJ whole genome shotgun (WGS) entry which is preliminary data.</text>
</comment>
<dbReference type="RefSeq" id="WP_155610212.1">
    <property type="nucleotide sequence ID" value="NZ_WNZW01000002.1"/>
</dbReference>
<dbReference type="InterPro" id="IPR050659">
    <property type="entry name" value="Peptidase_M24B"/>
</dbReference>
<reference evidence="8 9" key="1">
    <citation type="submission" date="2019-11" db="EMBL/GenBank/DDBJ databases">
        <title>Draft genome sequences of five Paenibacillus species of dairy origin.</title>
        <authorList>
            <person name="Olajide A.M."/>
            <person name="Chen S."/>
            <person name="Lapointe G."/>
        </authorList>
    </citation>
    <scope>NUCLEOTIDE SEQUENCE [LARGE SCALE GENOMIC DNA]</scope>
    <source>
        <strain evidence="8 9">12CR55</strain>
    </source>
</reference>
<dbReference type="InterPro" id="IPR029149">
    <property type="entry name" value="Creatin/AminoP/Spt16_N"/>
</dbReference>
<evidence type="ECO:0000256" key="2">
    <source>
        <dbReference type="ARBA" id="ARBA00008766"/>
    </source>
</evidence>
<name>A0A7X2Z0K8_9BACL</name>
<dbReference type="InterPro" id="IPR000587">
    <property type="entry name" value="Creatinase_N"/>
</dbReference>
<evidence type="ECO:0000256" key="4">
    <source>
        <dbReference type="ARBA" id="ARBA00022801"/>
    </source>
</evidence>
<protein>
    <submittedName>
        <fullName evidence="8">M24 family metallopeptidase</fullName>
    </submittedName>
</protein>
<evidence type="ECO:0000256" key="3">
    <source>
        <dbReference type="ARBA" id="ARBA00022723"/>
    </source>
</evidence>
<dbReference type="SUPFAM" id="SSF55920">
    <property type="entry name" value="Creatinase/aminopeptidase"/>
    <property type="match status" value="1"/>
</dbReference>
<accession>A0A7X2Z0K8</accession>
<gene>
    <name evidence="8" type="ORF">GNP95_07285</name>
</gene>
<dbReference type="Proteomes" id="UP000447876">
    <property type="component" value="Unassembled WGS sequence"/>
</dbReference>
<keyword evidence="4" id="KW-0378">Hydrolase</keyword>
<keyword evidence="3 5" id="KW-0479">Metal-binding</keyword>
<evidence type="ECO:0000256" key="5">
    <source>
        <dbReference type="RuleBase" id="RU000590"/>
    </source>
</evidence>
<dbReference type="InterPro" id="IPR000994">
    <property type="entry name" value="Pept_M24"/>
</dbReference>
<dbReference type="AlphaFoldDB" id="A0A7X2Z0K8"/>
<comment type="cofactor">
    <cofactor evidence="1">
        <name>Mn(2+)</name>
        <dbReference type="ChEBI" id="CHEBI:29035"/>
    </cofactor>
</comment>
<dbReference type="Pfam" id="PF01321">
    <property type="entry name" value="Creatinase_N"/>
    <property type="match status" value="1"/>
</dbReference>
<dbReference type="PANTHER" id="PTHR46112">
    <property type="entry name" value="AMINOPEPTIDASE"/>
    <property type="match status" value="1"/>
</dbReference>
<dbReference type="Pfam" id="PF00557">
    <property type="entry name" value="Peptidase_M24"/>
    <property type="match status" value="1"/>
</dbReference>
<dbReference type="OrthoDB" id="9806388at2"/>
<dbReference type="GO" id="GO:0016787">
    <property type="term" value="F:hydrolase activity"/>
    <property type="evidence" value="ECO:0007669"/>
    <property type="project" value="UniProtKB-KW"/>
</dbReference>
<feature type="domain" description="Peptidase M24" evidence="6">
    <location>
        <begin position="138"/>
        <end position="340"/>
    </location>
</feature>
<dbReference type="Gene3D" id="3.90.230.10">
    <property type="entry name" value="Creatinase/methionine aminopeptidase superfamily"/>
    <property type="match status" value="1"/>
</dbReference>
<evidence type="ECO:0000259" key="6">
    <source>
        <dbReference type="Pfam" id="PF00557"/>
    </source>
</evidence>
<dbReference type="InterPro" id="IPR036005">
    <property type="entry name" value="Creatinase/aminopeptidase-like"/>
</dbReference>
<dbReference type="SUPFAM" id="SSF53092">
    <property type="entry name" value="Creatinase/prolidase N-terminal domain"/>
    <property type="match status" value="1"/>
</dbReference>
<evidence type="ECO:0000256" key="1">
    <source>
        <dbReference type="ARBA" id="ARBA00001936"/>
    </source>
</evidence>
<evidence type="ECO:0000313" key="8">
    <source>
        <dbReference type="EMBL" id="MUG44798.1"/>
    </source>
</evidence>
<feature type="domain" description="Creatinase N-terminal" evidence="7">
    <location>
        <begin position="5"/>
        <end position="129"/>
    </location>
</feature>
<dbReference type="PROSITE" id="PS00491">
    <property type="entry name" value="PROLINE_PEPTIDASE"/>
    <property type="match status" value="1"/>
</dbReference>
<proteinExistence type="inferred from homology"/>
<dbReference type="FunFam" id="3.90.230.10:FF:000014">
    <property type="entry name" value="Aminopeptidase P family protein"/>
    <property type="match status" value="1"/>
</dbReference>
<evidence type="ECO:0000259" key="7">
    <source>
        <dbReference type="Pfam" id="PF01321"/>
    </source>
</evidence>
<comment type="similarity">
    <text evidence="2 5">Belongs to the peptidase M24B family.</text>
</comment>
<dbReference type="GO" id="GO:0046872">
    <property type="term" value="F:metal ion binding"/>
    <property type="evidence" value="ECO:0007669"/>
    <property type="project" value="UniProtKB-KW"/>
</dbReference>
<organism evidence="8 9">
    <name type="scientific">Paenibacillus woosongensis</name>
    <dbReference type="NCBI Taxonomy" id="307580"/>
    <lineage>
        <taxon>Bacteria</taxon>
        <taxon>Bacillati</taxon>
        <taxon>Bacillota</taxon>
        <taxon>Bacilli</taxon>
        <taxon>Bacillales</taxon>
        <taxon>Paenibacillaceae</taxon>
        <taxon>Paenibacillus</taxon>
    </lineage>
</organism>